<keyword evidence="4 7" id="KW-0689">Ribosomal protein</keyword>
<dbReference type="InterPro" id="IPR009027">
    <property type="entry name" value="Ribosomal_bL9/RNase_H1_N"/>
</dbReference>
<dbReference type="InterPro" id="IPR036791">
    <property type="entry name" value="Ribosomal_bL9_C_sf"/>
</dbReference>
<dbReference type="Gene3D" id="3.10.430.100">
    <property type="entry name" value="Ribosomal protein L9, C-terminal domain"/>
    <property type="match status" value="1"/>
</dbReference>
<feature type="coiled-coil region" evidence="8">
    <location>
        <begin position="37"/>
        <end position="71"/>
    </location>
</feature>
<dbReference type="InterPro" id="IPR000244">
    <property type="entry name" value="Ribosomal_bL9"/>
</dbReference>
<dbReference type="InterPro" id="IPR036935">
    <property type="entry name" value="Ribosomal_bL9_N_sf"/>
</dbReference>
<dbReference type="Proteomes" id="UP001564408">
    <property type="component" value="Unassembled WGS sequence"/>
</dbReference>
<evidence type="ECO:0000256" key="2">
    <source>
        <dbReference type="ARBA" id="ARBA00022730"/>
    </source>
</evidence>
<organism evidence="10 11">
    <name type="scientific">Thioalkalicoccus limnaeus</name>
    <dbReference type="NCBI Taxonomy" id="120681"/>
    <lineage>
        <taxon>Bacteria</taxon>
        <taxon>Pseudomonadati</taxon>
        <taxon>Pseudomonadota</taxon>
        <taxon>Gammaproteobacteria</taxon>
        <taxon>Chromatiales</taxon>
        <taxon>Chromatiaceae</taxon>
        <taxon>Thioalkalicoccus</taxon>
    </lineage>
</organism>
<keyword evidence="11" id="KW-1185">Reference proteome</keyword>
<comment type="function">
    <text evidence="7">Binds to the 23S rRNA.</text>
</comment>
<dbReference type="InterPro" id="IPR020594">
    <property type="entry name" value="Ribosomal_bL9_bac/chp"/>
</dbReference>
<evidence type="ECO:0000256" key="5">
    <source>
        <dbReference type="ARBA" id="ARBA00023274"/>
    </source>
</evidence>
<gene>
    <name evidence="7 10" type="primary">rplI</name>
    <name evidence="10" type="ORF">ABC977_06665</name>
</gene>
<evidence type="ECO:0000256" key="1">
    <source>
        <dbReference type="ARBA" id="ARBA00010605"/>
    </source>
</evidence>
<dbReference type="PROSITE" id="PS00651">
    <property type="entry name" value="RIBOSOMAL_L9"/>
    <property type="match status" value="1"/>
</dbReference>
<dbReference type="Pfam" id="PF03948">
    <property type="entry name" value="Ribosomal_L9_C"/>
    <property type="match status" value="1"/>
</dbReference>
<dbReference type="InterPro" id="IPR020069">
    <property type="entry name" value="Ribosomal_bL9_C"/>
</dbReference>
<evidence type="ECO:0000256" key="4">
    <source>
        <dbReference type="ARBA" id="ARBA00022980"/>
    </source>
</evidence>
<keyword evidence="8" id="KW-0175">Coiled coil</keyword>
<dbReference type="Gene3D" id="3.40.5.10">
    <property type="entry name" value="Ribosomal protein L9, N-terminal domain"/>
    <property type="match status" value="1"/>
</dbReference>
<keyword evidence="2 7" id="KW-0699">rRNA-binding</keyword>
<name>A0ABV4BC69_9GAMM</name>
<comment type="caution">
    <text evidence="10">The sequence shown here is derived from an EMBL/GenBank/DDBJ whole genome shotgun (WGS) entry which is preliminary data.</text>
</comment>
<dbReference type="PANTHER" id="PTHR21368">
    <property type="entry name" value="50S RIBOSOMAL PROTEIN L9"/>
    <property type="match status" value="1"/>
</dbReference>
<dbReference type="HAMAP" id="MF_00503">
    <property type="entry name" value="Ribosomal_bL9"/>
    <property type="match status" value="1"/>
</dbReference>
<dbReference type="GO" id="GO:0005840">
    <property type="term" value="C:ribosome"/>
    <property type="evidence" value="ECO:0007669"/>
    <property type="project" value="UniProtKB-KW"/>
</dbReference>
<dbReference type="RefSeq" id="WP_369666482.1">
    <property type="nucleotide sequence ID" value="NZ_JBDKXB010000006.1"/>
</dbReference>
<evidence type="ECO:0000256" key="3">
    <source>
        <dbReference type="ARBA" id="ARBA00022884"/>
    </source>
</evidence>
<evidence type="ECO:0000259" key="9">
    <source>
        <dbReference type="PROSITE" id="PS00651"/>
    </source>
</evidence>
<evidence type="ECO:0000256" key="6">
    <source>
        <dbReference type="ARBA" id="ARBA00035292"/>
    </source>
</evidence>
<evidence type="ECO:0000313" key="11">
    <source>
        <dbReference type="Proteomes" id="UP001564408"/>
    </source>
</evidence>
<keyword evidence="5 7" id="KW-0687">Ribonucleoprotein</keyword>
<proteinExistence type="inferred from homology"/>
<accession>A0ABV4BC69</accession>
<sequence>MEVILLKKVVGLGSLGDKVSVRAGYGRNFLIPSGHAVAATAANLDAFEERRAELEREAAAALAAAEARRERLAGMTVTVARRAGDEGRLFGSVGAADIAEAVQALGVDLEKKEVRLPGGPLRAAGEHEVALHLHPEVEATLKVEIVAEA</sequence>
<feature type="domain" description="Ribosomal protein L9" evidence="9">
    <location>
        <begin position="13"/>
        <end position="40"/>
    </location>
</feature>
<keyword evidence="3 7" id="KW-0694">RNA-binding</keyword>
<dbReference type="EMBL" id="JBDKXB010000006">
    <property type="protein sequence ID" value="MEY6432092.1"/>
    <property type="molecule type" value="Genomic_DNA"/>
</dbReference>
<dbReference type="SUPFAM" id="SSF55658">
    <property type="entry name" value="L9 N-domain-like"/>
    <property type="match status" value="1"/>
</dbReference>
<dbReference type="Pfam" id="PF01281">
    <property type="entry name" value="Ribosomal_L9_N"/>
    <property type="match status" value="1"/>
</dbReference>
<dbReference type="InterPro" id="IPR020070">
    <property type="entry name" value="Ribosomal_bL9_N"/>
</dbReference>
<evidence type="ECO:0000256" key="7">
    <source>
        <dbReference type="HAMAP-Rule" id="MF_00503"/>
    </source>
</evidence>
<dbReference type="SUPFAM" id="SSF55653">
    <property type="entry name" value="Ribosomal protein L9 C-domain"/>
    <property type="match status" value="1"/>
</dbReference>
<evidence type="ECO:0000313" key="10">
    <source>
        <dbReference type="EMBL" id="MEY6432092.1"/>
    </source>
</evidence>
<evidence type="ECO:0000256" key="8">
    <source>
        <dbReference type="SAM" id="Coils"/>
    </source>
</evidence>
<protein>
    <recommendedName>
        <fullName evidence="6 7">Large ribosomal subunit protein bL9</fullName>
    </recommendedName>
</protein>
<reference evidence="10 11" key="1">
    <citation type="submission" date="2024-05" db="EMBL/GenBank/DDBJ databases">
        <title>Genome Sequence and Characterization of the New Strain Purple Sulfur Bacterium of Genus Thioalkalicoccus.</title>
        <authorList>
            <person name="Bryantseva I.A."/>
            <person name="Kyndt J.A."/>
            <person name="Imhoff J.F."/>
        </authorList>
    </citation>
    <scope>NUCLEOTIDE SEQUENCE [LARGE SCALE GENOMIC DNA]</scope>
    <source>
        <strain evidence="10 11">Um2</strain>
    </source>
</reference>
<dbReference type="NCBIfam" id="TIGR00158">
    <property type="entry name" value="L9"/>
    <property type="match status" value="1"/>
</dbReference>
<comment type="similarity">
    <text evidence="1 7">Belongs to the bacterial ribosomal protein bL9 family.</text>
</comment>